<feature type="non-terminal residue" evidence="2">
    <location>
        <position position="447"/>
    </location>
</feature>
<dbReference type="PANTHER" id="PTHR10656">
    <property type="entry name" value="CELL FATE DETERMINING PROTEIN MAB21-RELATED"/>
    <property type="match status" value="1"/>
</dbReference>
<dbReference type="Pfam" id="PF20266">
    <property type="entry name" value="Mab-21_C"/>
    <property type="match status" value="1"/>
</dbReference>
<dbReference type="InterPro" id="IPR024810">
    <property type="entry name" value="MAB21L/cGLR"/>
</dbReference>
<dbReference type="Proteomes" id="UP001164746">
    <property type="component" value="Chromosome 4"/>
</dbReference>
<evidence type="ECO:0000313" key="2">
    <source>
        <dbReference type="EMBL" id="WAR01872.1"/>
    </source>
</evidence>
<evidence type="ECO:0000313" key="3">
    <source>
        <dbReference type="Proteomes" id="UP001164746"/>
    </source>
</evidence>
<dbReference type="Gene3D" id="1.10.1410.40">
    <property type="match status" value="1"/>
</dbReference>
<feature type="domain" description="Mab-21-like HhH/H2TH-like" evidence="1">
    <location>
        <begin position="211"/>
        <end position="291"/>
    </location>
</feature>
<dbReference type="SMART" id="SM01265">
    <property type="entry name" value="Mab-21"/>
    <property type="match status" value="1"/>
</dbReference>
<keyword evidence="3" id="KW-1185">Reference proteome</keyword>
<dbReference type="EMBL" id="CP111015">
    <property type="protein sequence ID" value="WAR01872.1"/>
    <property type="molecule type" value="Genomic_DNA"/>
</dbReference>
<evidence type="ECO:0000259" key="1">
    <source>
        <dbReference type="Pfam" id="PF20266"/>
    </source>
</evidence>
<name>A0ABY7DZ43_MYAAR</name>
<gene>
    <name evidence="2" type="ORF">MAR_008430</name>
</gene>
<sequence>MASNSGSRDGQQLSRNVFQVMNQLGYSPDMVNKRRQMQKDMDIAYNKNGDRYTRITAGSKAEGITCPYESDHDRLYEDKHVACVVAPEENSEITEKSMQKGWKSHAKAGPSVPRSKGIYMEDQVFSFRCLSQRAILKDWRERDRTNWPSRSLREEVIKCLPHLVPTGCKGSENFDKEWRICFIRGELALTCSLIEGQYKLYVLLKLVKKSCFAPICDSVSSFIMKNIVFWLSEEYTADFFTAENLLETATIALTRLHKAIVDNHLPYYMIPGRNLLHNRIKHADKAQLLETITELIQDGPKLVMRCKRISDALSTPEARLLQEGIKRDKLEILKLRMIKYRTEVCKPGMSHIEEMKLAWAREEYRQTQFKLMDILIPEWRCRLFSELSSSEVKLEDFSEEEIGLIQWMKSVLREVFLTVDYPYIMEEIKLNDPNCSVQMFDEDTVLT</sequence>
<accession>A0ABY7DZ43</accession>
<reference evidence="2" key="1">
    <citation type="submission" date="2022-11" db="EMBL/GenBank/DDBJ databases">
        <title>Centuries of genome instability and evolution in soft-shell clam transmissible cancer (bioRxiv).</title>
        <authorList>
            <person name="Hart S.F.M."/>
            <person name="Yonemitsu M.A."/>
            <person name="Giersch R.M."/>
            <person name="Beal B.F."/>
            <person name="Arriagada G."/>
            <person name="Davis B.W."/>
            <person name="Ostrander E.A."/>
            <person name="Goff S.P."/>
            <person name="Metzger M.J."/>
        </authorList>
    </citation>
    <scope>NUCLEOTIDE SEQUENCE</scope>
    <source>
        <strain evidence="2">MELC-2E11</strain>
        <tissue evidence="2">Siphon/mantle</tissue>
    </source>
</reference>
<organism evidence="2 3">
    <name type="scientific">Mya arenaria</name>
    <name type="common">Soft-shell clam</name>
    <dbReference type="NCBI Taxonomy" id="6604"/>
    <lineage>
        <taxon>Eukaryota</taxon>
        <taxon>Metazoa</taxon>
        <taxon>Spiralia</taxon>
        <taxon>Lophotrochozoa</taxon>
        <taxon>Mollusca</taxon>
        <taxon>Bivalvia</taxon>
        <taxon>Autobranchia</taxon>
        <taxon>Heteroconchia</taxon>
        <taxon>Euheterodonta</taxon>
        <taxon>Imparidentia</taxon>
        <taxon>Neoheterodontei</taxon>
        <taxon>Myida</taxon>
        <taxon>Myoidea</taxon>
        <taxon>Myidae</taxon>
        <taxon>Mya</taxon>
    </lineage>
</organism>
<proteinExistence type="predicted"/>
<dbReference type="PANTHER" id="PTHR10656:SF69">
    <property type="entry name" value="MAB-21-LIKE HHH_H2TH-LIKE DOMAIN-CONTAINING PROTEIN"/>
    <property type="match status" value="1"/>
</dbReference>
<protein>
    <recommendedName>
        <fullName evidence="1">Mab-21-like HhH/H2TH-like domain-containing protein</fullName>
    </recommendedName>
</protein>
<dbReference type="InterPro" id="IPR046906">
    <property type="entry name" value="Mab-21_HhH/H2TH-like"/>
</dbReference>